<protein>
    <submittedName>
        <fullName evidence="1">Uncharacterized protein</fullName>
    </submittedName>
</protein>
<dbReference type="RefSeq" id="WP_063232797.1">
    <property type="nucleotide sequence ID" value="NZ_BCVO01000003.1"/>
</dbReference>
<reference evidence="1 2" key="1">
    <citation type="submission" date="2016-10" db="EMBL/GenBank/DDBJ databases">
        <title>The whole genome sequencing and assembly of Bacillus simplex DSM 1321 strain.</title>
        <authorList>
            <person name="Park M.-K."/>
            <person name="Lee Y.-J."/>
            <person name="Yi H."/>
            <person name="Bahn Y.-S."/>
            <person name="Kim J.F."/>
            <person name="Lee D.-W."/>
        </authorList>
    </citation>
    <scope>NUCLEOTIDE SEQUENCE [LARGE SCALE GENOMIC DNA]</scope>
    <source>
        <strain evidence="1 2">DSM 1321</strain>
    </source>
</reference>
<accession>A0A223EL81</accession>
<dbReference type="OrthoDB" id="2885878at2"/>
<dbReference type="GeneID" id="56475051"/>
<dbReference type="EMBL" id="CP017704">
    <property type="protein sequence ID" value="ASS95984.1"/>
    <property type="molecule type" value="Genomic_DNA"/>
</dbReference>
<evidence type="ECO:0000313" key="2">
    <source>
        <dbReference type="Proteomes" id="UP000214618"/>
    </source>
</evidence>
<sequence length="66" mass="7668">MNKDRLFKFIQTSTRGNFFSVEISEDGTEVVQLAKELEKEGRIKLRECTRKEQGVYLEGILKFVPS</sequence>
<organism evidence="1 2">
    <name type="scientific">Peribacillus simplex NBRC 15720 = DSM 1321</name>
    <dbReference type="NCBI Taxonomy" id="1349754"/>
    <lineage>
        <taxon>Bacteria</taxon>
        <taxon>Bacillati</taxon>
        <taxon>Bacillota</taxon>
        <taxon>Bacilli</taxon>
        <taxon>Bacillales</taxon>
        <taxon>Bacillaceae</taxon>
        <taxon>Peribacillus</taxon>
    </lineage>
</organism>
<dbReference type="Proteomes" id="UP000214618">
    <property type="component" value="Chromosome"/>
</dbReference>
<gene>
    <name evidence="1" type="ORF">BS1321_19985</name>
</gene>
<dbReference type="AlphaFoldDB" id="A0A223EL81"/>
<proteinExistence type="predicted"/>
<name>A0A223EL81_9BACI</name>
<evidence type="ECO:0000313" key="1">
    <source>
        <dbReference type="EMBL" id="ASS95984.1"/>
    </source>
</evidence>